<organism evidence="1 2">
    <name type="scientific">Fraxinus pennsylvanica</name>
    <dbReference type="NCBI Taxonomy" id="56036"/>
    <lineage>
        <taxon>Eukaryota</taxon>
        <taxon>Viridiplantae</taxon>
        <taxon>Streptophyta</taxon>
        <taxon>Embryophyta</taxon>
        <taxon>Tracheophyta</taxon>
        <taxon>Spermatophyta</taxon>
        <taxon>Magnoliopsida</taxon>
        <taxon>eudicotyledons</taxon>
        <taxon>Gunneridae</taxon>
        <taxon>Pentapetalae</taxon>
        <taxon>asterids</taxon>
        <taxon>lamiids</taxon>
        <taxon>Lamiales</taxon>
        <taxon>Oleaceae</taxon>
        <taxon>Oleeae</taxon>
        <taxon>Fraxinus</taxon>
    </lineage>
</organism>
<dbReference type="AlphaFoldDB" id="A0AAD1ZIA6"/>
<evidence type="ECO:0000313" key="1">
    <source>
        <dbReference type="EMBL" id="CAI9769784.1"/>
    </source>
</evidence>
<keyword evidence="2" id="KW-1185">Reference proteome</keyword>
<dbReference type="PANTHER" id="PTHR10635">
    <property type="entry name" value="COATOMER SUBUNIT BETA"/>
    <property type="match status" value="1"/>
</dbReference>
<dbReference type="GO" id="GO:0006891">
    <property type="term" value="P:intra-Golgi vesicle-mediated transport"/>
    <property type="evidence" value="ECO:0007669"/>
    <property type="project" value="TreeGrafter"/>
</dbReference>
<protein>
    <submittedName>
        <fullName evidence="1">Uncharacterized protein</fullName>
    </submittedName>
</protein>
<proteinExistence type="predicted"/>
<dbReference type="Proteomes" id="UP000834106">
    <property type="component" value="Chromosome 10"/>
</dbReference>
<reference evidence="1" key="1">
    <citation type="submission" date="2023-05" db="EMBL/GenBank/DDBJ databases">
        <authorList>
            <person name="Huff M."/>
        </authorList>
    </citation>
    <scope>NUCLEOTIDE SEQUENCE</scope>
</reference>
<evidence type="ECO:0000313" key="2">
    <source>
        <dbReference type="Proteomes" id="UP000834106"/>
    </source>
</evidence>
<dbReference type="GO" id="GO:0006888">
    <property type="term" value="P:endoplasmic reticulum to Golgi vesicle-mediated transport"/>
    <property type="evidence" value="ECO:0007669"/>
    <property type="project" value="TreeGrafter"/>
</dbReference>
<dbReference type="PANTHER" id="PTHR10635:SF0">
    <property type="entry name" value="COATOMER SUBUNIT BETA"/>
    <property type="match status" value="1"/>
</dbReference>
<dbReference type="InterPro" id="IPR016460">
    <property type="entry name" value="COPB1"/>
</dbReference>
<sequence length="195" mass="21537">MAILSYSHRHLPAEASTPSPYPLTVIGIHSTCLDIGANSRFMSTTSQWVHFDKGTPALANEIKKALEGNDVLAKIDAMKNAIMLLLNGGTLSQLFVTRLLDTFYQIRAARVCSRALWIIGEYCLSLLEVESGIATIKQCLGDLPLFRFQKKRRSLALQRNPTRQTPLLFHLKGQLSLLIGTYATQSAASETTFSP</sequence>
<gene>
    <name evidence="1" type="ORF">FPE_LOCUS16506</name>
</gene>
<dbReference type="EMBL" id="OU503045">
    <property type="protein sequence ID" value="CAI9769784.1"/>
    <property type="molecule type" value="Genomic_DNA"/>
</dbReference>
<accession>A0AAD1ZIA6</accession>
<dbReference type="GO" id="GO:0030126">
    <property type="term" value="C:COPI vesicle coat"/>
    <property type="evidence" value="ECO:0007669"/>
    <property type="project" value="TreeGrafter"/>
</dbReference>
<name>A0AAD1ZIA6_9LAMI</name>
<dbReference type="GO" id="GO:0006886">
    <property type="term" value="P:intracellular protein transport"/>
    <property type="evidence" value="ECO:0007669"/>
    <property type="project" value="InterPro"/>
</dbReference>